<feature type="compositionally biased region" description="Low complexity" evidence="6">
    <location>
        <begin position="224"/>
        <end position="236"/>
    </location>
</feature>
<dbReference type="Pfam" id="PF00069">
    <property type="entry name" value="Pkinase"/>
    <property type="match status" value="2"/>
</dbReference>
<evidence type="ECO:0000313" key="10">
    <source>
        <dbReference type="Proteomes" id="UP000324233"/>
    </source>
</evidence>
<dbReference type="KEGG" id="agv:OJF2_06220"/>
<feature type="transmembrane region" description="Helical" evidence="7">
    <location>
        <begin position="438"/>
        <end position="459"/>
    </location>
</feature>
<feature type="domain" description="Protein kinase" evidence="8">
    <location>
        <begin position="103"/>
        <end position="413"/>
    </location>
</feature>
<feature type="binding site" evidence="5">
    <location>
        <position position="132"/>
    </location>
    <ligand>
        <name>ATP</name>
        <dbReference type="ChEBI" id="CHEBI:30616"/>
    </ligand>
</feature>
<dbReference type="PROSITE" id="PS00107">
    <property type="entry name" value="PROTEIN_KINASE_ATP"/>
    <property type="match status" value="1"/>
</dbReference>
<feature type="region of interest" description="Disordered" evidence="6">
    <location>
        <begin position="199"/>
        <end position="238"/>
    </location>
</feature>
<keyword evidence="4 5" id="KW-0067">ATP-binding</keyword>
<organism evidence="9 10">
    <name type="scientific">Aquisphaera giovannonii</name>
    <dbReference type="NCBI Taxonomy" id="406548"/>
    <lineage>
        <taxon>Bacteria</taxon>
        <taxon>Pseudomonadati</taxon>
        <taxon>Planctomycetota</taxon>
        <taxon>Planctomycetia</taxon>
        <taxon>Isosphaerales</taxon>
        <taxon>Isosphaeraceae</taxon>
        <taxon>Aquisphaera</taxon>
    </lineage>
</organism>
<dbReference type="Gene3D" id="1.10.510.10">
    <property type="entry name" value="Transferase(Phosphotransferase) domain 1"/>
    <property type="match status" value="1"/>
</dbReference>
<dbReference type="GO" id="GO:0004674">
    <property type="term" value="F:protein serine/threonine kinase activity"/>
    <property type="evidence" value="ECO:0007669"/>
    <property type="project" value="UniProtKB-EC"/>
</dbReference>
<dbReference type="EC" id="2.7.11.1" evidence="9"/>
<evidence type="ECO:0000256" key="7">
    <source>
        <dbReference type="SAM" id="Phobius"/>
    </source>
</evidence>
<dbReference type="InterPro" id="IPR008271">
    <property type="entry name" value="Ser/Thr_kinase_AS"/>
</dbReference>
<reference evidence="9 10" key="1">
    <citation type="submission" date="2019-08" db="EMBL/GenBank/DDBJ databases">
        <title>Deep-cultivation of Planctomycetes and their phenomic and genomic characterization uncovers novel biology.</title>
        <authorList>
            <person name="Wiegand S."/>
            <person name="Jogler M."/>
            <person name="Boedeker C."/>
            <person name="Pinto D."/>
            <person name="Vollmers J."/>
            <person name="Rivas-Marin E."/>
            <person name="Kohn T."/>
            <person name="Peeters S.H."/>
            <person name="Heuer A."/>
            <person name="Rast P."/>
            <person name="Oberbeckmann S."/>
            <person name="Bunk B."/>
            <person name="Jeske O."/>
            <person name="Meyerdierks A."/>
            <person name="Storesund J.E."/>
            <person name="Kallscheuer N."/>
            <person name="Luecker S."/>
            <person name="Lage O.M."/>
            <person name="Pohl T."/>
            <person name="Merkel B.J."/>
            <person name="Hornburger P."/>
            <person name="Mueller R.-W."/>
            <person name="Bruemmer F."/>
            <person name="Labrenz M."/>
            <person name="Spormann A.M."/>
            <person name="Op den Camp H."/>
            <person name="Overmann J."/>
            <person name="Amann R."/>
            <person name="Jetten M.S.M."/>
            <person name="Mascher T."/>
            <person name="Medema M.H."/>
            <person name="Devos D.P."/>
            <person name="Kaster A.-K."/>
            <person name="Ovreas L."/>
            <person name="Rohde M."/>
            <person name="Galperin M.Y."/>
            <person name="Jogler C."/>
        </authorList>
    </citation>
    <scope>NUCLEOTIDE SEQUENCE [LARGE SCALE GENOMIC DNA]</scope>
    <source>
        <strain evidence="9 10">OJF2</strain>
    </source>
</reference>
<dbReference type="PROSITE" id="PS00108">
    <property type="entry name" value="PROTEIN_KINASE_ST"/>
    <property type="match status" value="1"/>
</dbReference>
<keyword evidence="2 5" id="KW-0547">Nucleotide-binding</keyword>
<evidence type="ECO:0000256" key="4">
    <source>
        <dbReference type="ARBA" id="ARBA00022840"/>
    </source>
</evidence>
<evidence type="ECO:0000256" key="3">
    <source>
        <dbReference type="ARBA" id="ARBA00022777"/>
    </source>
</evidence>
<dbReference type="InterPro" id="IPR000719">
    <property type="entry name" value="Prot_kinase_dom"/>
</dbReference>
<keyword evidence="3 9" id="KW-0418">Kinase</keyword>
<dbReference type="RefSeq" id="WP_148591129.1">
    <property type="nucleotide sequence ID" value="NZ_CP042997.1"/>
</dbReference>
<evidence type="ECO:0000313" key="9">
    <source>
        <dbReference type="EMBL" id="QEH32153.1"/>
    </source>
</evidence>
<feature type="compositionally biased region" description="Basic and acidic residues" evidence="6">
    <location>
        <begin position="212"/>
        <end position="223"/>
    </location>
</feature>
<accession>A0A5B9VUT4</accession>
<dbReference type="PANTHER" id="PTHR43289">
    <property type="entry name" value="MITOGEN-ACTIVATED PROTEIN KINASE KINASE KINASE 20-RELATED"/>
    <property type="match status" value="1"/>
</dbReference>
<evidence type="ECO:0000256" key="2">
    <source>
        <dbReference type="ARBA" id="ARBA00022741"/>
    </source>
</evidence>
<dbReference type="GO" id="GO:0005524">
    <property type="term" value="F:ATP binding"/>
    <property type="evidence" value="ECO:0007669"/>
    <property type="project" value="UniProtKB-UniRule"/>
</dbReference>
<evidence type="ECO:0000259" key="8">
    <source>
        <dbReference type="PROSITE" id="PS50011"/>
    </source>
</evidence>
<dbReference type="AlphaFoldDB" id="A0A5B9VUT4"/>
<evidence type="ECO:0000256" key="1">
    <source>
        <dbReference type="ARBA" id="ARBA00022679"/>
    </source>
</evidence>
<dbReference type="EMBL" id="CP042997">
    <property type="protein sequence ID" value="QEH32153.1"/>
    <property type="molecule type" value="Genomic_DNA"/>
</dbReference>
<dbReference type="OrthoDB" id="6111975at2"/>
<evidence type="ECO:0000256" key="6">
    <source>
        <dbReference type="SAM" id="MobiDB-lite"/>
    </source>
</evidence>
<dbReference type="PROSITE" id="PS50011">
    <property type="entry name" value="PROTEIN_KINASE_DOM"/>
    <property type="match status" value="1"/>
</dbReference>
<dbReference type="InterPro" id="IPR011009">
    <property type="entry name" value="Kinase-like_dom_sf"/>
</dbReference>
<protein>
    <submittedName>
        <fullName evidence="9">Serine/threonine-protein kinase PrkC</fullName>
        <ecNumber evidence="9">2.7.11.1</ecNumber>
    </submittedName>
</protein>
<keyword evidence="7" id="KW-0472">Membrane</keyword>
<dbReference type="SMART" id="SM00220">
    <property type="entry name" value="S_TKc"/>
    <property type="match status" value="1"/>
</dbReference>
<name>A0A5B9VUT4_9BACT</name>
<evidence type="ECO:0000256" key="5">
    <source>
        <dbReference type="PROSITE-ProRule" id="PRU10141"/>
    </source>
</evidence>
<dbReference type="CDD" id="cd14014">
    <property type="entry name" value="STKc_PknB_like"/>
    <property type="match status" value="1"/>
</dbReference>
<keyword evidence="7" id="KW-1133">Transmembrane helix</keyword>
<sequence length="683" mass="73407">MPPINREVGGTALLEGSTTSLLAASDSGVAGALEEYSRLLRRGRRPGRAEFLAKYPEIAEALGECLDGLEMVQAAAFDFSPCRSAGEAVALDGPEGHGSLGEFRLIREIGRGGMGVVYEAEQVTLGRRVALKVLPGPASMDARHCRRFQMEAQAAGLLHHEHIVPVYAVGEDRGTPYFAMQLIDGPSLARVIEELAASPRPGRAGSAPDADADARPVDDRTDGRAAPSAATAATPRSVHDALARARGREAARLGLQAAEALEHAHQLGVIHRDVKPSNLLVDGRGKLWVADFGLARLPGEGRDLTQTGDLVGTLRYMSPEQARAERAGVGPATDVYSLGVTLYELATLRPAFRAPDRQELLRRILHDEPAPARSIDPSIPRDLETIILKAMEKDPAARYATAGDLAADLGRFLDDLPIRARRPGPLGRAAKWARRHRSAVLASVAGLLLGLSAVSLILWRAVKTQDQALTRQRLGIEYALGSFDQLVRPLVEGKPRPLAGDPEAARILGLAIAYDDRIPGLFTDTRAVRETIAGAARQAGYCRMALGRAKGRDDYRRSIALYEQLAAEHPDYIWLRTRLIETLREYAGLLDAPGDREESSAAIRRAVAVAGSLVGDRNAGASCYQLALAPALRGLVQDLLKAPDATPEDAGAALRLARQLAEWHPDDAEARQLVEAAVRRNVP</sequence>
<dbReference type="SUPFAM" id="SSF56112">
    <property type="entry name" value="Protein kinase-like (PK-like)"/>
    <property type="match status" value="1"/>
</dbReference>
<gene>
    <name evidence="9" type="primary">prkC_6</name>
    <name evidence="9" type="ORF">OJF2_06220</name>
</gene>
<dbReference type="Gene3D" id="3.30.200.20">
    <property type="entry name" value="Phosphorylase Kinase, domain 1"/>
    <property type="match status" value="1"/>
</dbReference>
<dbReference type="InterPro" id="IPR017441">
    <property type="entry name" value="Protein_kinase_ATP_BS"/>
</dbReference>
<keyword evidence="10" id="KW-1185">Reference proteome</keyword>
<dbReference type="PANTHER" id="PTHR43289:SF34">
    <property type="entry name" value="SERINE_THREONINE-PROTEIN KINASE YBDM-RELATED"/>
    <property type="match status" value="1"/>
</dbReference>
<proteinExistence type="predicted"/>
<keyword evidence="7" id="KW-0812">Transmembrane</keyword>
<keyword evidence="1 9" id="KW-0808">Transferase</keyword>
<dbReference type="Proteomes" id="UP000324233">
    <property type="component" value="Chromosome"/>
</dbReference>